<dbReference type="STRING" id="402384.HM131_15850"/>
<dbReference type="RefSeq" id="WP_085030692.1">
    <property type="nucleotide sequence ID" value="NZ_CP020772.1"/>
</dbReference>
<evidence type="ECO:0000313" key="2">
    <source>
        <dbReference type="Proteomes" id="UP000192527"/>
    </source>
</evidence>
<evidence type="ECO:0000313" key="1">
    <source>
        <dbReference type="EMBL" id="ARI78233.1"/>
    </source>
</evidence>
<reference evidence="1 2" key="1">
    <citation type="submission" date="2017-04" db="EMBL/GenBank/DDBJ databases">
        <title>The whole genome sequencing and assembly of Halobacillus mangrovi strain.</title>
        <authorList>
            <person name="Lee S.-J."/>
            <person name="Park M.-K."/>
            <person name="Kim J.-Y."/>
            <person name="Lee Y.-J."/>
            <person name="Yi H."/>
            <person name="Bahn Y.-S."/>
            <person name="Kim J.F."/>
            <person name="Lee D.-W."/>
        </authorList>
    </citation>
    <scope>NUCLEOTIDE SEQUENCE [LARGE SCALE GENOMIC DNA]</scope>
    <source>
        <strain evidence="1 2">KTB 131</strain>
    </source>
</reference>
<dbReference type="KEGG" id="hmn:HM131_15850"/>
<name>A0A1W5ZY94_9BACI</name>
<sequence length="102" mass="11889">MFRKKGKVEAIDNEADGMVLVTIHVDRLNRKEREVRIKVFERGRGEVVLQADYLTTQSEIYAFYSAQDIVKQFIRENDLVLDTETTNVDLPTVQTLKTKRSR</sequence>
<proteinExistence type="predicted"/>
<accession>A0A1W5ZY94</accession>
<gene>
    <name evidence="1" type="ORF">HM131_15850</name>
</gene>
<protein>
    <submittedName>
        <fullName evidence="1">Uncharacterized protein</fullName>
    </submittedName>
</protein>
<organism evidence="1 2">
    <name type="scientific">Halobacillus mangrovi</name>
    <dbReference type="NCBI Taxonomy" id="402384"/>
    <lineage>
        <taxon>Bacteria</taxon>
        <taxon>Bacillati</taxon>
        <taxon>Bacillota</taxon>
        <taxon>Bacilli</taxon>
        <taxon>Bacillales</taxon>
        <taxon>Bacillaceae</taxon>
        <taxon>Halobacillus</taxon>
    </lineage>
</organism>
<keyword evidence="2" id="KW-1185">Reference proteome</keyword>
<dbReference type="AlphaFoldDB" id="A0A1W5ZY94"/>
<dbReference type="Proteomes" id="UP000192527">
    <property type="component" value="Chromosome"/>
</dbReference>
<dbReference type="EMBL" id="CP020772">
    <property type="protein sequence ID" value="ARI78233.1"/>
    <property type="molecule type" value="Genomic_DNA"/>
</dbReference>